<dbReference type="RefSeq" id="WP_137335057.1">
    <property type="nucleotide sequence ID" value="NZ_CP040078.1"/>
</dbReference>
<feature type="compositionally biased region" description="Low complexity" evidence="1">
    <location>
        <begin position="22"/>
        <end position="31"/>
    </location>
</feature>
<reference evidence="2 3" key="1">
    <citation type="submission" date="2019-05" db="EMBL/GenBank/DDBJ databases">
        <title>Burkholderia sp. DHOD12, isolated from subtropical forest soil.</title>
        <authorList>
            <person name="Gao Z.-H."/>
            <person name="Qiu L.-H."/>
        </authorList>
    </citation>
    <scope>NUCLEOTIDE SEQUENCE [LARGE SCALE GENOMIC DNA]</scope>
    <source>
        <strain evidence="2 3">DHOD12</strain>
    </source>
</reference>
<evidence type="ECO:0000313" key="3">
    <source>
        <dbReference type="Proteomes" id="UP000298656"/>
    </source>
</evidence>
<gene>
    <name evidence="2" type="ORF">FAZ95_24190</name>
</gene>
<feature type="region of interest" description="Disordered" evidence="1">
    <location>
        <begin position="1"/>
        <end position="40"/>
    </location>
</feature>
<protein>
    <submittedName>
        <fullName evidence="2">Autotransporter</fullName>
    </submittedName>
</protein>
<evidence type="ECO:0000256" key="1">
    <source>
        <dbReference type="SAM" id="MobiDB-lite"/>
    </source>
</evidence>
<organism evidence="2 3">
    <name type="scientific">Trinickia violacea</name>
    <dbReference type="NCBI Taxonomy" id="2571746"/>
    <lineage>
        <taxon>Bacteria</taxon>
        <taxon>Pseudomonadati</taxon>
        <taxon>Pseudomonadota</taxon>
        <taxon>Betaproteobacteria</taxon>
        <taxon>Burkholderiales</taxon>
        <taxon>Burkholderiaceae</taxon>
        <taxon>Trinickia</taxon>
    </lineage>
</organism>
<dbReference type="EMBL" id="CP040078">
    <property type="protein sequence ID" value="QCP52284.1"/>
    <property type="molecule type" value="Genomic_DNA"/>
</dbReference>
<dbReference type="OrthoDB" id="8922929at2"/>
<dbReference type="KEGG" id="tvl:FAZ95_24190"/>
<sequence>MSDIHAVPNHGIVPTTQPDPQHPATHNTTPQPAAPQPTGPLVEQTALGRLSNAMSRTGERLRTRKFDVSTAVSQSSLHGKPFAPADFKAGGERYEAKPVETSTVAATPLRKTEKEARAALSKTARTSTEADKTAAPTATQVTPHVPLDAMSGDTALADYVAHRFPDTPNTAAAAAALSQRLAALGAQAGSPPTTRGALIGQALHAANVGNAHEATQVLDALEHLDFAHMDTARSNSPVDVHAWLVARTLARTDAGYDALEHLRNHGQPSNESASVRLSRQMMLQTADALDPAPVGHGARPDPSPAAVAARHDPPPGTSLTQAPLAWQAYHAAATLTTHGRNALTPDQRGAFFAWRQNFREDGRGTELSLARERLNKFSAKTINRVGESRWKSFLPRLFGKERSPLSALRYGTQGVPRKTIGSEKAALEQAMRDALPPLLERPEMRPAAALSHARPEQSVAELAAMHVWLETGGFPNGKLEPEHLQAIAQRAQQLCDQTEARDVGSPATLQRMREQTARWAQTDPHTLAKSKPFKSIAKQSFDLERLASWGKVAKVPADSPFWTQVNALKQRARPEPVKGQANDVDTVRQSLKEVAHDLQSSSRLRLADGTRVGFSTRGLSANLSKVLHMGAVPIAPRIDVRASKTREAVVELSRGTHGVEMFVGTAKTHVLHAGAGVLVGYDFDVGLTKLRAGVTTQAVLHSQERSEPSGVSLRVARRVNQNGTGYDDAAMRTKLEGIIDHVFDESTQAHTGTSRDTWNRLADRYFDDPDVSISWTDSVQRTVKRGVSADAGVSALVPTASSPVRAGFNIGIGYEKTAKQTLDSDDKSGRLRVEQHRVGAGSRLLGRASGTASFTESVGSHDSSVGVGVTSLDAPSVTATFKDDSRLAKVTLIREGNTLAHRACLFDTEYTSAETYTHAVDASREQWIDLFSQQVLDEQRAERQQATLSNQPWPLQKDARLLAAERLDKHLGDVKANRRPNQTYFHRYRMKKSAAKQIDALSAMAAQLPAQGASAERAQIDGRIDRILNDAGSWMPVELKVKERTTTTHSPGINFALQLNAQTSATGDRELFAESVPFALAERLDQ</sequence>
<proteinExistence type="predicted"/>
<accession>A0A4P8IYH0</accession>
<dbReference type="AlphaFoldDB" id="A0A4P8IYH0"/>
<dbReference type="Proteomes" id="UP000298656">
    <property type="component" value="Chromosome 2"/>
</dbReference>
<name>A0A4P8IYH0_9BURK</name>
<feature type="region of interest" description="Disordered" evidence="1">
    <location>
        <begin position="293"/>
        <end position="315"/>
    </location>
</feature>
<keyword evidence="3" id="KW-1185">Reference proteome</keyword>
<evidence type="ECO:0000313" key="2">
    <source>
        <dbReference type="EMBL" id="QCP52284.1"/>
    </source>
</evidence>